<dbReference type="Ensembl" id="ENSGMOT00000000333.2">
    <property type="protein sequence ID" value="ENSGMOP00000000314.2"/>
    <property type="gene ID" value="ENSGMOG00000000290.2"/>
</dbReference>
<dbReference type="Proteomes" id="UP000694546">
    <property type="component" value="Chromosome 3"/>
</dbReference>
<dbReference type="InterPro" id="IPR002999">
    <property type="entry name" value="Tudor"/>
</dbReference>
<feature type="compositionally biased region" description="Basic residues" evidence="6">
    <location>
        <begin position="360"/>
        <end position="373"/>
    </location>
</feature>
<dbReference type="InterPro" id="IPR003323">
    <property type="entry name" value="OTU_dom"/>
</dbReference>
<feature type="compositionally biased region" description="Pro residues" evidence="6">
    <location>
        <begin position="519"/>
        <end position="539"/>
    </location>
</feature>
<dbReference type="AlphaFoldDB" id="A0A8C4YWX6"/>
<dbReference type="GO" id="GO:0006508">
    <property type="term" value="P:proteolysis"/>
    <property type="evidence" value="ECO:0007669"/>
    <property type="project" value="UniProtKB-KW"/>
</dbReference>
<feature type="compositionally biased region" description="Low complexity" evidence="6">
    <location>
        <begin position="481"/>
        <end position="495"/>
    </location>
</feature>
<protein>
    <recommendedName>
        <fullName evidence="2">ubiquitinyl hydrolase 1</fullName>
        <ecNumber evidence="2">3.4.19.12</ecNumber>
    </recommendedName>
</protein>
<dbReference type="GO" id="GO:0016579">
    <property type="term" value="P:protein deubiquitination"/>
    <property type="evidence" value="ECO:0007669"/>
    <property type="project" value="TreeGrafter"/>
</dbReference>
<feature type="compositionally biased region" description="Polar residues" evidence="6">
    <location>
        <begin position="599"/>
        <end position="609"/>
    </location>
</feature>
<dbReference type="EC" id="3.4.19.12" evidence="2"/>
<feature type="compositionally biased region" description="Polar residues" evidence="6">
    <location>
        <begin position="386"/>
        <end position="397"/>
    </location>
</feature>
<feature type="region of interest" description="Disordered" evidence="6">
    <location>
        <begin position="386"/>
        <end position="440"/>
    </location>
</feature>
<dbReference type="InterPro" id="IPR038765">
    <property type="entry name" value="Papain-like_cys_pep_sf"/>
</dbReference>
<evidence type="ECO:0000256" key="5">
    <source>
        <dbReference type="ARBA" id="ARBA00022807"/>
    </source>
</evidence>
<dbReference type="PANTHER" id="PTHR12419">
    <property type="entry name" value="OTU DOMAIN CONTAINING PROTEIN"/>
    <property type="match status" value="1"/>
</dbReference>
<dbReference type="PROSITE" id="PS50802">
    <property type="entry name" value="OTU"/>
    <property type="match status" value="1"/>
</dbReference>
<gene>
    <name evidence="9" type="primary">alg13</name>
</gene>
<feature type="region of interest" description="Disordered" evidence="6">
    <location>
        <begin position="481"/>
        <end position="501"/>
    </location>
</feature>
<evidence type="ECO:0000313" key="10">
    <source>
        <dbReference type="Proteomes" id="UP000694546"/>
    </source>
</evidence>
<evidence type="ECO:0000256" key="2">
    <source>
        <dbReference type="ARBA" id="ARBA00012759"/>
    </source>
</evidence>
<dbReference type="SUPFAM" id="SSF54001">
    <property type="entry name" value="Cysteine proteinases"/>
    <property type="match status" value="1"/>
</dbReference>
<feature type="compositionally biased region" description="Pro residues" evidence="6">
    <location>
        <begin position="400"/>
        <end position="417"/>
    </location>
</feature>
<feature type="region of interest" description="Disordered" evidence="6">
    <location>
        <begin position="189"/>
        <end position="238"/>
    </location>
</feature>
<evidence type="ECO:0000256" key="4">
    <source>
        <dbReference type="ARBA" id="ARBA00022786"/>
    </source>
</evidence>
<reference evidence="9" key="1">
    <citation type="submission" date="2025-08" db="UniProtKB">
        <authorList>
            <consortium name="Ensembl"/>
        </authorList>
    </citation>
    <scope>IDENTIFICATION</scope>
</reference>
<feature type="compositionally biased region" description="Low complexity" evidence="6">
    <location>
        <begin position="636"/>
        <end position="657"/>
    </location>
</feature>
<proteinExistence type="predicted"/>
<keyword evidence="5" id="KW-0788">Thiol protease</keyword>
<keyword evidence="5" id="KW-0378">Hydrolase</keyword>
<evidence type="ECO:0000313" key="9">
    <source>
        <dbReference type="Ensembl" id="ENSGMOP00000000314.2"/>
    </source>
</evidence>
<dbReference type="OMA" id="WEGNDTD"/>
<feature type="region of interest" description="Disordered" evidence="6">
    <location>
        <begin position="636"/>
        <end position="660"/>
    </location>
</feature>
<feature type="region of interest" description="Disordered" evidence="6">
    <location>
        <begin position="351"/>
        <end position="373"/>
    </location>
</feature>
<feature type="region of interest" description="Disordered" evidence="6">
    <location>
        <begin position="514"/>
        <end position="621"/>
    </location>
</feature>
<dbReference type="GO" id="GO:0004843">
    <property type="term" value="F:cysteine-type deubiquitinase activity"/>
    <property type="evidence" value="ECO:0007669"/>
    <property type="project" value="UniProtKB-EC"/>
</dbReference>
<feature type="compositionally biased region" description="Polar residues" evidence="6">
    <location>
        <begin position="774"/>
        <end position="800"/>
    </location>
</feature>
<feature type="region of interest" description="Disordered" evidence="6">
    <location>
        <begin position="749"/>
        <end position="822"/>
    </location>
</feature>
<dbReference type="SUPFAM" id="SSF63748">
    <property type="entry name" value="Tudor/PWWP/MBT"/>
    <property type="match status" value="1"/>
</dbReference>
<evidence type="ECO:0000256" key="3">
    <source>
        <dbReference type="ARBA" id="ARBA00022670"/>
    </source>
</evidence>
<sequence length="880" mass="98508">MQKGLKKYFVNMDEYLASLGLYRKMLARDASCLFRAVSEQLYCSQHHHQKIRRECANFMRANRCKFEPFVQGSFEKYLERLEDPKETAGQVEIKALSLLYRRCFWIYRFPGKAATVITEEEFVDKVILCCSNNGHYDIVYPRHYPAIAALCQSMLYELLYTRVFGVEEADLCQALEAFRVGGRRYRNSPSACSDGDLGYDTPEDPPHREDWDLGGSGGPAEDKTRAPEDCKGTEQAGPGGRLALPYKVLKSLDTELYRNLEFDVWHDTRKEMQKTDYMVFAGRQYFLGDKCQVRLELKGKYYNAFIQEVGTHSSAVTVFIEELGEKHLVPLANLKPVNPVPAWNVVTSRKGDLDGESRTQRHHRHRYFRKSRGGGKGAELLVVTSSYGGRPSSQTTLPPRFQPSAPPRPGLHPPPSSPGGMTYDPYAPHTARPPRYGAPSSTRFLNRHLIGPQLAYYHPGRRYYHGYDNYAFRSRRSRRSQMMSSINKDGQFGFPEGEEEQDGTITYYQLETGSEDMFPPLPGQTAPPPMMGAPTPPTSSPYWAQRGPMPAPPPAKHHGTSSEDDQEDTSTVEDQEYTEEYLYGAQESGFQSPGVYTGPESTANMSLQEGNHADSPPDTLTNYTFTHQVVKSAVISSPSSSSSSSSSHTSPASHLPSQGHTHTVAMAIPAASQWLVNELGEPLSPLLSPPPYSYDPNGNDLPRDCRVLQHYFNLGVQWYHQSCWQQAYTPPPDTTYHYQTYPSHYLSHVHNQEPRPMHGVQSAGTQPVAPYPESTRNTGDPQADQHSGPTLSHDGSTPLSPVTPAPPLLYQDHNPPPLLPLPYEATPPSYVSVPPTPHPSYHQYPISWAPGPRLYCAAPTASHLVGYVTTPPHQQYIPHI</sequence>
<keyword evidence="3" id="KW-0645">Protease</keyword>
<dbReference type="Pfam" id="PF02338">
    <property type="entry name" value="OTU"/>
    <property type="match status" value="1"/>
</dbReference>
<dbReference type="GO" id="GO:0061578">
    <property type="term" value="F:K63-linked deubiquitinase activity"/>
    <property type="evidence" value="ECO:0007669"/>
    <property type="project" value="TreeGrafter"/>
</dbReference>
<feature type="domain" description="Tudor" evidence="7">
    <location>
        <begin position="284"/>
        <end position="344"/>
    </location>
</feature>
<dbReference type="InterPro" id="IPR050704">
    <property type="entry name" value="Peptidase_C85-like"/>
</dbReference>
<evidence type="ECO:0000256" key="6">
    <source>
        <dbReference type="SAM" id="MobiDB-lite"/>
    </source>
</evidence>
<dbReference type="GeneTree" id="ENSGT00940000159922"/>
<dbReference type="PROSITE" id="PS50304">
    <property type="entry name" value="TUDOR"/>
    <property type="match status" value="1"/>
</dbReference>
<keyword evidence="10" id="KW-1185">Reference proteome</keyword>
<comment type="catalytic activity">
    <reaction evidence="1">
        <text>Thiol-dependent hydrolysis of ester, thioester, amide, peptide and isopeptide bonds formed by the C-terminal Gly of ubiquitin (a 76-residue protein attached to proteins as an intracellular targeting signal).</text>
        <dbReference type="EC" id="3.4.19.12"/>
    </reaction>
</comment>
<keyword evidence="4" id="KW-0833">Ubl conjugation pathway</keyword>
<evidence type="ECO:0000259" key="8">
    <source>
        <dbReference type="PROSITE" id="PS50802"/>
    </source>
</evidence>
<dbReference type="Gene3D" id="3.90.70.80">
    <property type="match status" value="1"/>
</dbReference>
<accession>A0A8C4YWX6</accession>
<evidence type="ECO:0000259" key="7">
    <source>
        <dbReference type="PROSITE" id="PS50304"/>
    </source>
</evidence>
<dbReference type="GO" id="GO:0005789">
    <property type="term" value="C:endoplasmic reticulum membrane"/>
    <property type="evidence" value="ECO:0007669"/>
    <property type="project" value="UniProtKB-SubCell"/>
</dbReference>
<feature type="compositionally biased region" description="Basic and acidic residues" evidence="6">
    <location>
        <begin position="220"/>
        <end position="232"/>
    </location>
</feature>
<reference evidence="9" key="2">
    <citation type="submission" date="2025-09" db="UniProtKB">
        <authorList>
            <consortium name="Ensembl"/>
        </authorList>
    </citation>
    <scope>IDENTIFICATION</scope>
</reference>
<evidence type="ECO:0000256" key="1">
    <source>
        <dbReference type="ARBA" id="ARBA00000707"/>
    </source>
</evidence>
<organism evidence="9 10">
    <name type="scientific">Gadus morhua</name>
    <name type="common">Atlantic cod</name>
    <dbReference type="NCBI Taxonomy" id="8049"/>
    <lineage>
        <taxon>Eukaryota</taxon>
        <taxon>Metazoa</taxon>
        <taxon>Chordata</taxon>
        <taxon>Craniata</taxon>
        <taxon>Vertebrata</taxon>
        <taxon>Euteleostomi</taxon>
        <taxon>Actinopterygii</taxon>
        <taxon>Neopterygii</taxon>
        <taxon>Teleostei</taxon>
        <taxon>Neoteleostei</taxon>
        <taxon>Acanthomorphata</taxon>
        <taxon>Zeiogadaria</taxon>
        <taxon>Gadariae</taxon>
        <taxon>Gadiformes</taxon>
        <taxon>Gadoidei</taxon>
        <taxon>Gadidae</taxon>
        <taxon>Gadus</taxon>
    </lineage>
</organism>
<name>A0A8C4YWX6_GADMO</name>
<dbReference type="GO" id="GO:0004577">
    <property type="term" value="F:N-acetylglucosaminyldiphosphodolichol N-acetylglucosaminyltransferase activity"/>
    <property type="evidence" value="ECO:0007669"/>
    <property type="project" value="UniProtKB-EC"/>
</dbReference>
<dbReference type="PANTHER" id="PTHR12419:SF58">
    <property type="entry name" value="UBIQUITINYL HYDROLASE 1"/>
    <property type="match status" value="1"/>
</dbReference>
<feature type="domain" description="OTU" evidence="8">
    <location>
        <begin position="21"/>
        <end position="142"/>
    </location>
</feature>
<feature type="compositionally biased region" description="Acidic residues" evidence="6">
    <location>
        <begin position="562"/>
        <end position="579"/>
    </location>
</feature>